<accession>A0AAN9UB52</accession>
<evidence type="ECO:0000313" key="4">
    <source>
        <dbReference type="Proteomes" id="UP001320420"/>
    </source>
</evidence>
<feature type="compositionally biased region" description="Acidic residues" evidence="1">
    <location>
        <begin position="250"/>
        <end position="265"/>
    </location>
</feature>
<proteinExistence type="predicted"/>
<organism evidence="3 4">
    <name type="scientific">Diatrype stigma</name>
    <dbReference type="NCBI Taxonomy" id="117547"/>
    <lineage>
        <taxon>Eukaryota</taxon>
        <taxon>Fungi</taxon>
        <taxon>Dikarya</taxon>
        <taxon>Ascomycota</taxon>
        <taxon>Pezizomycotina</taxon>
        <taxon>Sordariomycetes</taxon>
        <taxon>Xylariomycetidae</taxon>
        <taxon>Xylariales</taxon>
        <taxon>Diatrypaceae</taxon>
        <taxon>Diatrype</taxon>
    </lineage>
</organism>
<evidence type="ECO:0000259" key="2">
    <source>
        <dbReference type="Pfam" id="PF04696"/>
    </source>
</evidence>
<feature type="compositionally biased region" description="Basic and acidic residues" evidence="1">
    <location>
        <begin position="210"/>
        <end position="224"/>
    </location>
</feature>
<keyword evidence="4" id="KW-1185">Reference proteome</keyword>
<dbReference type="EMBL" id="JAKJXP020000119">
    <property type="protein sequence ID" value="KAK7744418.1"/>
    <property type="molecule type" value="Genomic_DNA"/>
</dbReference>
<feature type="region of interest" description="Disordered" evidence="1">
    <location>
        <begin position="1"/>
        <end position="123"/>
    </location>
</feature>
<reference evidence="3 4" key="1">
    <citation type="submission" date="2024-02" db="EMBL/GenBank/DDBJ databases">
        <title>De novo assembly and annotation of 12 fungi associated with fruit tree decline syndrome in Ontario, Canada.</title>
        <authorList>
            <person name="Sulman M."/>
            <person name="Ellouze W."/>
            <person name="Ilyukhin E."/>
        </authorList>
    </citation>
    <scope>NUCLEOTIDE SEQUENCE [LARGE SCALE GENOMIC DNA]</scope>
    <source>
        <strain evidence="3 4">M11/M66-122</strain>
    </source>
</reference>
<evidence type="ECO:0000313" key="3">
    <source>
        <dbReference type="EMBL" id="KAK7744418.1"/>
    </source>
</evidence>
<feature type="compositionally biased region" description="Low complexity" evidence="1">
    <location>
        <begin position="82"/>
        <end position="97"/>
    </location>
</feature>
<gene>
    <name evidence="3" type="ORF">SLS62_010142</name>
</gene>
<dbReference type="AlphaFoldDB" id="A0AAN9UB52"/>
<sequence length="265" mass="30260">MPDHNERQPIESGQDNNVQKRKASSPPHAEHESSTSPKRNKLDDNVNGKDAPSRPASIPKDRSTDRRPSASQEERNRGRRLYGGLLNTLSGTTTNTQQKRRQEIERRQQAKVSQQRVEDDKHRQEKLAKLNTARKVEQIKFDEQVAFEYASNGTFFAHCKDSQIKKQKETIEEQIQDAEIIVGREVADFKQRKEERLRALGVALEPPTPEPEKTPRKTVDDRPTDIPQPDSTNHAPPQTDKVGHERESDETGDVMVEEAEDTVIY</sequence>
<dbReference type="InterPro" id="IPR006786">
    <property type="entry name" value="Pinin_SDK_MemA"/>
</dbReference>
<feature type="compositionally biased region" description="Basic and acidic residues" evidence="1">
    <location>
        <begin position="59"/>
        <end position="76"/>
    </location>
</feature>
<dbReference type="Pfam" id="PF04696">
    <property type="entry name" value="Pinin_SDK_memA"/>
    <property type="match status" value="1"/>
</dbReference>
<name>A0AAN9UB52_9PEZI</name>
<dbReference type="Proteomes" id="UP001320420">
    <property type="component" value="Unassembled WGS sequence"/>
</dbReference>
<comment type="caution">
    <text evidence="3">The sequence shown here is derived from an EMBL/GenBank/DDBJ whole genome shotgun (WGS) entry which is preliminary data.</text>
</comment>
<evidence type="ECO:0000256" key="1">
    <source>
        <dbReference type="SAM" id="MobiDB-lite"/>
    </source>
</evidence>
<feature type="domain" description="Pinin/SDK/MemA protein" evidence="2">
    <location>
        <begin position="72"/>
        <end position="146"/>
    </location>
</feature>
<protein>
    <recommendedName>
        <fullName evidence="2">Pinin/SDK/MemA protein domain-containing protein</fullName>
    </recommendedName>
</protein>
<feature type="region of interest" description="Disordered" evidence="1">
    <location>
        <begin position="201"/>
        <end position="265"/>
    </location>
</feature>